<dbReference type="HOGENOM" id="CLU_2623046_0_0_1"/>
<dbReference type="GeneID" id="19337509"/>
<evidence type="ECO:0000313" key="2">
    <source>
        <dbReference type="Proteomes" id="UP000016932"/>
    </source>
</evidence>
<accession>M2YU33</accession>
<dbReference type="RefSeq" id="XP_007928474.1">
    <property type="nucleotide sequence ID" value="XM_007930283.1"/>
</dbReference>
<dbReference type="EMBL" id="KB446560">
    <property type="protein sequence ID" value="EME81235.1"/>
    <property type="molecule type" value="Genomic_DNA"/>
</dbReference>
<dbReference type="Proteomes" id="UP000016932">
    <property type="component" value="Unassembled WGS sequence"/>
</dbReference>
<name>M2YU33_PSEFD</name>
<dbReference type="VEuPathDB" id="FungiDB:MYCFIDRAFT_211790"/>
<dbReference type="KEGG" id="pfj:MYCFIDRAFT_211790"/>
<keyword evidence="2" id="KW-1185">Reference proteome</keyword>
<sequence length="78" mass="8767">MIRNANLLVTTPNLALRWRVSSCLIPTETATMMMRCRTWIAYISAAQTSSQTRCLYSSASISGYKSIPSKTFHRRAPP</sequence>
<proteinExistence type="predicted"/>
<reference evidence="1 2" key="1">
    <citation type="journal article" date="2012" name="PLoS Pathog.">
        <title>Diverse lifestyles and strategies of plant pathogenesis encoded in the genomes of eighteen Dothideomycetes fungi.</title>
        <authorList>
            <person name="Ohm R.A."/>
            <person name="Feau N."/>
            <person name="Henrissat B."/>
            <person name="Schoch C.L."/>
            <person name="Horwitz B.A."/>
            <person name="Barry K.W."/>
            <person name="Condon B.J."/>
            <person name="Copeland A.C."/>
            <person name="Dhillon B."/>
            <person name="Glaser F."/>
            <person name="Hesse C.N."/>
            <person name="Kosti I."/>
            <person name="LaButti K."/>
            <person name="Lindquist E.A."/>
            <person name="Lucas S."/>
            <person name="Salamov A.A."/>
            <person name="Bradshaw R.E."/>
            <person name="Ciuffetti L."/>
            <person name="Hamelin R.C."/>
            <person name="Kema G.H.J."/>
            <person name="Lawrence C."/>
            <person name="Scott J.A."/>
            <person name="Spatafora J.W."/>
            <person name="Turgeon B.G."/>
            <person name="de Wit P.J.G.M."/>
            <person name="Zhong S."/>
            <person name="Goodwin S.B."/>
            <person name="Grigoriev I.V."/>
        </authorList>
    </citation>
    <scope>NUCLEOTIDE SEQUENCE [LARGE SCALE GENOMIC DNA]</scope>
    <source>
        <strain evidence="1 2">CIRAD86</strain>
    </source>
</reference>
<dbReference type="AlphaFoldDB" id="M2YU33"/>
<protein>
    <submittedName>
        <fullName evidence="1">Uncharacterized protein</fullName>
    </submittedName>
</protein>
<gene>
    <name evidence="1" type="ORF">MYCFIDRAFT_211790</name>
</gene>
<evidence type="ECO:0000313" key="1">
    <source>
        <dbReference type="EMBL" id="EME81235.1"/>
    </source>
</evidence>
<organism evidence="1 2">
    <name type="scientific">Pseudocercospora fijiensis (strain CIRAD86)</name>
    <name type="common">Black leaf streak disease fungus</name>
    <name type="synonym">Mycosphaerella fijiensis</name>
    <dbReference type="NCBI Taxonomy" id="383855"/>
    <lineage>
        <taxon>Eukaryota</taxon>
        <taxon>Fungi</taxon>
        <taxon>Dikarya</taxon>
        <taxon>Ascomycota</taxon>
        <taxon>Pezizomycotina</taxon>
        <taxon>Dothideomycetes</taxon>
        <taxon>Dothideomycetidae</taxon>
        <taxon>Mycosphaerellales</taxon>
        <taxon>Mycosphaerellaceae</taxon>
        <taxon>Pseudocercospora</taxon>
    </lineage>
</organism>